<dbReference type="Proteomes" id="UP000035579">
    <property type="component" value="Chromosome"/>
</dbReference>
<reference evidence="2 4" key="1">
    <citation type="submission" date="2015-05" db="EMBL/GenBank/DDBJ databases">
        <title>Genome assembly of Archangium gephyra DSM 2261.</title>
        <authorList>
            <person name="Sharma G."/>
            <person name="Subramanian S."/>
        </authorList>
    </citation>
    <scope>NUCLEOTIDE SEQUENCE [LARGE SCALE GENOMIC DNA]</scope>
    <source>
        <strain evidence="2 4">DSM 2261</strain>
    </source>
</reference>
<dbReference type="EMBL" id="QUMU01000002">
    <property type="protein sequence ID" value="REG36025.1"/>
    <property type="molecule type" value="Genomic_DNA"/>
</dbReference>
<reference evidence="3 5" key="2">
    <citation type="submission" date="2018-08" db="EMBL/GenBank/DDBJ databases">
        <title>Genomic Encyclopedia of Archaeal and Bacterial Type Strains, Phase II (KMG-II): from individual species to whole genera.</title>
        <authorList>
            <person name="Goeker M."/>
        </authorList>
    </citation>
    <scope>NUCLEOTIDE SEQUENCE [LARGE SCALE GENOMIC DNA]</scope>
    <source>
        <strain evidence="3 5">DSM 2261</strain>
    </source>
</reference>
<evidence type="ECO:0000313" key="5">
    <source>
        <dbReference type="Proteomes" id="UP000256345"/>
    </source>
</evidence>
<dbReference type="InterPro" id="IPR029058">
    <property type="entry name" value="AB_hydrolase_fold"/>
</dbReference>
<accession>A0AAC8QD81</accession>
<evidence type="ECO:0000313" key="3">
    <source>
        <dbReference type="EMBL" id="REG36025.1"/>
    </source>
</evidence>
<dbReference type="InterPro" id="IPR046114">
    <property type="entry name" value="DUF6051"/>
</dbReference>
<dbReference type="RefSeq" id="WP_053066916.1">
    <property type="nucleotide sequence ID" value="NZ_CP011509.1"/>
</dbReference>
<evidence type="ECO:0000313" key="2">
    <source>
        <dbReference type="EMBL" id="AKJ05339.1"/>
    </source>
</evidence>
<evidence type="ECO:0000313" key="4">
    <source>
        <dbReference type="Proteomes" id="UP000035579"/>
    </source>
</evidence>
<organism evidence="2 4">
    <name type="scientific">Archangium gephyra</name>
    <dbReference type="NCBI Taxonomy" id="48"/>
    <lineage>
        <taxon>Bacteria</taxon>
        <taxon>Pseudomonadati</taxon>
        <taxon>Myxococcota</taxon>
        <taxon>Myxococcia</taxon>
        <taxon>Myxococcales</taxon>
        <taxon>Cystobacterineae</taxon>
        <taxon>Archangiaceae</taxon>
        <taxon>Archangium</taxon>
    </lineage>
</organism>
<feature type="region of interest" description="Disordered" evidence="1">
    <location>
        <begin position="37"/>
        <end position="61"/>
    </location>
</feature>
<name>A0AAC8QD81_9BACT</name>
<dbReference type="Proteomes" id="UP000256345">
    <property type="component" value="Unassembled WGS sequence"/>
</dbReference>
<dbReference type="EMBL" id="CP011509">
    <property type="protein sequence ID" value="AKJ05339.1"/>
    <property type="molecule type" value="Genomic_DNA"/>
</dbReference>
<protein>
    <submittedName>
        <fullName evidence="2">Uncharacterized protein</fullName>
    </submittedName>
</protein>
<dbReference type="SUPFAM" id="SSF53474">
    <property type="entry name" value="alpha/beta-Hydrolases"/>
    <property type="match status" value="1"/>
</dbReference>
<proteinExistence type="predicted"/>
<evidence type="ECO:0000256" key="1">
    <source>
        <dbReference type="SAM" id="MobiDB-lite"/>
    </source>
</evidence>
<dbReference type="AlphaFoldDB" id="A0AAC8QD81"/>
<dbReference type="Pfam" id="PF19519">
    <property type="entry name" value="DUF6051"/>
    <property type="match status" value="1"/>
</dbReference>
<dbReference type="KEGG" id="age:AA314_06965"/>
<keyword evidence="5" id="KW-1185">Reference proteome</keyword>
<gene>
    <name evidence="2" type="ORF">AA314_06965</name>
    <name evidence="3" type="ORF">ATI61_102399</name>
</gene>
<sequence>MSFIGTYRRLAEAFQDGRGAGSMDTGLVLHQRRFRSASEPSVGSPPSFPVPEAALEPESHKGLLDRDEGVEENLDFPYRVLAPAGCERSSRGVVLLHGLNERRWEKYLPWAKALVEGLGVPVILFPVAFHMDRSPALWSDPRSMRQLSRERMRRMPELEASSFANAALSTRIHARPERFVWSGVRTLKDLSRLSESVHRGEEPLLAPGARLDVFAYSIGAFLAELLFMADDGGRFADSRLVTFCGGCLLSQTSPLAREILDSAAARALHVFLDQLDSHKQHRPELGRLLSEDAVGRAFELMVRDDRLHAAREAALQRIGPRMRVIPLRKDSVMPAEAVAGTLSGSGARVEILDMAYEYDHANPFPLQGADEAEVERGFTAVFDRAVEWLRG</sequence>